<reference evidence="3 4" key="1">
    <citation type="submission" date="2020-02" db="EMBL/GenBank/DDBJ databases">
        <title>Genome sequence of strain AETb3-4.</title>
        <authorList>
            <person name="Gao J."/>
            <person name="Zhang X."/>
        </authorList>
    </citation>
    <scope>NUCLEOTIDE SEQUENCE [LARGE SCALE GENOMIC DNA]</scope>
    <source>
        <strain evidence="3 4">AETb3-4</strain>
    </source>
</reference>
<gene>
    <name evidence="3" type="ORF">G6034_17150</name>
</gene>
<dbReference type="Pfam" id="PF01613">
    <property type="entry name" value="Flavin_Reduct"/>
    <property type="match status" value="1"/>
</dbReference>
<protein>
    <submittedName>
        <fullName evidence="3">Flavin reductase</fullName>
    </submittedName>
</protein>
<accession>A0A7Y7IKK5</accession>
<dbReference type="Proteomes" id="UP000543556">
    <property type="component" value="Unassembled WGS sequence"/>
</dbReference>
<dbReference type="GO" id="GO:0042602">
    <property type="term" value="F:riboflavin reductase (NADPH) activity"/>
    <property type="evidence" value="ECO:0007669"/>
    <property type="project" value="TreeGrafter"/>
</dbReference>
<dbReference type="InterPro" id="IPR050268">
    <property type="entry name" value="NADH-dep_flavin_reductase"/>
</dbReference>
<keyword evidence="1" id="KW-0560">Oxidoreductase</keyword>
<organism evidence="3 4">
    <name type="scientific">Arthrobacter wenxiniae</name>
    <dbReference type="NCBI Taxonomy" id="2713570"/>
    <lineage>
        <taxon>Bacteria</taxon>
        <taxon>Bacillati</taxon>
        <taxon>Actinomycetota</taxon>
        <taxon>Actinomycetes</taxon>
        <taxon>Micrococcales</taxon>
        <taxon>Micrococcaceae</taxon>
        <taxon>Arthrobacter</taxon>
    </lineage>
</organism>
<dbReference type="PANTHER" id="PTHR30466">
    <property type="entry name" value="FLAVIN REDUCTASE"/>
    <property type="match status" value="1"/>
</dbReference>
<dbReference type="InterPro" id="IPR012349">
    <property type="entry name" value="Split_barrel_FMN-bd"/>
</dbReference>
<evidence type="ECO:0000313" key="4">
    <source>
        <dbReference type="Proteomes" id="UP000543556"/>
    </source>
</evidence>
<feature type="domain" description="Flavin reductase like" evidence="2">
    <location>
        <begin position="30"/>
        <end position="180"/>
    </location>
</feature>
<dbReference type="SUPFAM" id="SSF50475">
    <property type="entry name" value="FMN-binding split barrel"/>
    <property type="match status" value="1"/>
</dbReference>
<dbReference type="InterPro" id="IPR002563">
    <property type="entry name" value="Flavin_Rdtase-like_dom"/>
</dbReference>
<name>A0A7Y7IKK5_9MICC</name>
<sequence>MEITGPLESQQFSPQEPGQADIDEYRRLSAEQAAGVGVVSTVWRKRDYAATVSAYLSVSYDPPTMLVSLYEGSRIAQAVAASGQWALTLLAAGQRRQANWLASPGAPIEGLLSQVPFRRGPATGCAVLDGGLAYFELATTAVHEEATHLLVIGQVVSMGSATVRQPAMSPLLHYAGDYRSIQPQ</sequence>
<proteinExistence type="predicted"/>
<evidence type="ECO:0000256" key="1">
    <source>
        <dbReference type="ARBA" id="ARBA00023002"/>
    </source>
</evidence>
<evidence type="ECO:0000313" key="3">
    <source>
        <dbReference type="EMBL" id="NVM96601.1"/>
    </source>
</evidence>
<dbReference type="SMART" id="SM00903">
    <property type="entry name" value="Flavin_Reduct"/>
    <property type="match status" value="1"/>
</dbReference>
<dbReference type="GO" id="GO:0006208">
    <property type="term" value="P:pyrimidine nucleobase catabolic process"/>
    <property type="evidence" value="ECO:0007669"/>
    <property type="project" value="TreeGrafter"/>
</dbReference>
<evidence type="ECO:0000259" key="2">
    <source>
        <dbReference type="SMART" id="SM00903"/>
    </source>
</evidence>
<dbReference type="Gene3D" id="2.30.110.10">
    <property type="entry name" value="Electron Transport, Fmn-binding Protein, Chain A"/>
    <property type="match status" value="1"/>
</dbReference>
<keyword evidence="4" id="KW-1185">Reference proteome</keyword>
<dbReference type="EMBL" id="JAAMFM010000035">
    <property type="protein sequence ID" value="NVM96601.1"/>
    <property type="molecule type" value="Genomic_DNA"/>
</dbReference>
<dbReference type="AlphaFoldDB" id="A0A7Y7IKK5"/>
<dbReference type="PANTHER" id="PTHR30466:SF1">
    <property type="entry name" value="FMN REDUCTASE (NADH) RUTF"/>
    <property type="match status" value="1"/>
</dbReference>
<dbReference type="GO" id="GO:0010181">
    <property type="term" value="F:FMN binding"/>
    <property type="evidence" value="ECO:0007669"/>
    <property type="project" value="InterPro"/>
</dbReference>
<comment type="caution">
    <text evidence="3">The sequence shown here is derived from an EMBL/GenBank/DDBJ whole genome shotgun (WGS) entry which is preliminary data.</text>
</comment>
<dbReference type="RefSeq" id="WP_176636319.1">
    <property type="nucleotide sequence ID" value="NZ_JAAMFM010000035.1"/>
</dbReference>